<dbReference type="EMBL" id="AKKN01000003">
    <property type="protein sequence ID" value="EKT60978.1"/>
    <property type="molecule type" value="Genomic_DNA"/>
</dbReference>
<dbReference type="NCBIfam" id="TIGR03813">
    <property type="entry name" value="put_Glu_GABA_T"/>
    <property type="match status" value="1"/>
</dbReference>
<dbReference type="InterPro" id="IPR050367">
    <property type="entry name" value="APC_superfamily"/>
</dbReference>
<evidence type="ECO:0000256" key="1">
    <source>
        <dbReference type="ARBA" id="ARBA00004651"/>
    </source>
</evidence>
<dbReference type="Gene3D" id="1.20.1740.10">
    <property type="entry name" value="Amino acid/polyamine transporter I"/>
    <property type="match status" value="1"/>
</dbReference>
<feature type="transmembrane region" description="Helical" evidence="7">
    <location>
        <begin position="250"/>
        <end position="276"/>
    </location>
</feature>
<evidence type="ECO:0000256" key="5">
    <source>
        <dbReference type="ARBA" id="ARBA00022989"/>
    </source>
</evidence>
<dbReference type="GO" id="GO:0005886">
    <property type="term" value="C:plasma membrane"/>
    <property type="evidence" value="ECO:0007669"/>
    <property type="project" value="UniProtKB-SubCell"/>
</dbReference>
<keyword evidence="4 7" id="KW-0812">Transmembrane</keyword>
<evidence type="ECO:0000313" key="9">
    <source>
        <dbReference type="Proteomes" id="UP000010290"/>
    </source>
</evidence>
<proteinExistence type="predicted"/>
<keyword evidence="6 7" id="KW-0472">Membrane</keyword>
<dbReference type="GO" id="GO:0022857">
    <property type="term" value="F:transmembrane transporter activity"/>
    <property type="evidence" value="ECO:0007669"/>
    <property type="project" value="InterPro"/>
</dbReference>
<evidence type="ECO:0000313" key="8">
    <source>
        <dbReference type="EMBL" id="EKT60978.1"/>
    </source>
</evidence>
<feature type="transmembrane region" description="Helical" evidence="7">
    <location>
        <begin position="302"/>
        <end position="333"/>
    </location>
</feature>
<feature type="transmembrane region" description="Helical" evidence="7">
    <location>
        <begin position="382"/>
        <end position="403"/>
    </location>
</feature>
<dbReference type="PATRIC" id="fig|1141660.3.peg.563"/>
<sequence length="512" mass="55114">MTDSVNSSQKATISASDNKKASAGTISIFGLVLLNITAVVSLNGLPSEAEYGLSSIFYYLLAAILFLVPVALIAAELATGWPEKGGMFRWIGEAFGGRFAFTIMMILFVEVCVFLPTALTFGAVSIAYIDPNENTASSLASNKIFILVLVLAVYWVATFIGLRGSKAFATMAKYGGVIGVFIPAGLLIILGFAYVISGNTPEVTMAWGDIIPDFSNFSNVVLAASIFLMYAGMEMNAVHVKEVKNPTRNYPIAIMSAAIGTVLILVLATLAIAFVVPNKQINLTQAILTAYHDLFVWVGIPWASSIVAIMLAIGVLTCVTTWVVGPSTGVLAVAKAGYLPKIWQKTNKNGSATFILLLQAVLVTCLSILFVVLPSVQAAYQILNQLANILYLTAYICMFAAALRLRYSQPNRPRPYTLPGGNLGMWIVGGIGFISALTAFIFSFIPPDQISVGSPEIYFGVLVILTLIFWLFPSIIYAVRKPSWKGDDPDFAPFTWETQANKSINAPKSPTE</sequence>
<dbReference type="PIRSF" id="PIRSF006060">
    <property type="entry name" value="AA_transporter"/>
    <property type="match status" value="1"/>
</dbReference>
<gene>
    <name evidence="8" type="ORF">OO7_02786</name>
</gene>
<evidence type="ECO:0000256" key="2">
    <source>
        <dbReference type="ARBA" id="ARBA00022448"/>
    </source>
</evidence>
<dbReference type="OrthoDB" id="3185104at2"/>
<reference evidence="8 9" key="1">
    <citation type="journal article" date="2012" name="BMC Genomics">
        <title>Comparative genomics of bacteria in the genus Providencia isolated from wild Drosophila melanogaster.</title>
        <authorList>
            <person name="Galac M.R."/>
            <person name="Lazzaro B.P."/>
        </authorList>
    </citation>
    <scope>NUCLEOTIDE SEQUENCE [LARGE SCALE GENOMIC DNA]</scope>
    <source>
        <strain evidence="8 9">DSM 19967</strain>
    </source>
</reference>
<keyword evidence="3" id="KW-1003">Cell membrane</keyword>
<feature type="transmembrane region" description="Helical" evidence="7">
    <location>
        <begin position="21"/>
        <end position="44"/>
    </location>
</feature>
<dbReference type="InterPro" id="IPR022520">
    <property type="entry name" value="Glu/GABA_antiporter_put"/>
</dbReference>
<name>K8WK42_9GAMM</name>
<feature type="transmembrane region" description="Helical" evidence="7">
    <location>
        <begin position="174"/>
        <end position="197"/>
    </location>
</feature>
<dbReference type="Proteomes" id="UP000010290">
    <property type="component" value="Chromosome"/>
</dbReference>
<comment type="caution">
    <text evidence="8">The sequence shown here is derived from an EMBL/GenBank/DDBJ whole genome shotgun (WGS) entry which is preliminary data.</text>
</comment>
<protein>
    <submittedName>
        <fullName evidence="8">Amino acid permease</fullName>
    </submittedName>
</protein>
<feature type="transmembrane region" description="Helical" evidence="7">
    <location>
        <begin position="423"/>
        <end position="445"/>
    </location>
</feature>
<evidence type="ECO:0000256" key="6">
    <source>
        <dbReference type="ARBA" id="ARBA00023136"/>
    </source>
</evidence>
<keyword evidence="5 7" id="KW-1133">Transmembrane helix</keyword>
<dbReference type="RefSeq" id="WP_008914436.1">
    <property type="nucleotide sequence ID" value="NZ_CM001773.1"/>
</dbReference>
<feature type="transmembrane region" description="Helical" evidence="7">
    <location>
        <begin position="56"/>
        <end position="78"/>
    </location>
</feature>
<evidence type="ECO:0000256" key="7">
    <source>
        <dbReference type="SAM" id="Phobius"/>
    </source>
</evidence>
<dbReference type="InterPro" id="IPR002293">
    <property type="entry name" value="AA/rel_permease1"/>
</dbReference>
<dbReference type="AlphaFoldDB" id="K8WK42"/>
<feature type="transmembrane region" description="Helical" evidence="7">
    <location>
        <begin position="354"/>
        <end position="376"/>
    </location>
</feature>
<feature type="transmembrane region" description="Helical" evidence="7">
    <location>
        <begin position="144"/>
        <end position="162"/>
    </location>
</feature>
<organism evidence="8 9">
    <name type="scientific">Providencia sneebia DSM 19967</name>
    <dbReference type="NCBI Taxonomy" id="1141660"/>
    <lineage>
        <taxon>Bacteria</taxon>
        <taxon>Pseudomonadati</taxon>
        <taxon>Pseudomonadota</taxon>
        <taxon>Gammaproteobacteria</taxon>
        <taxon>Enterobacterales</taxon>
        <taxon>Morganellaceae</taxon>
        <taxon>Providencia</taxon>
    </lineage>
</organism>
<evidence type="ECO:0000256" key="3">
    <source>
        <dbReference type="ARBA" id="ARBA00022475"/>
    </source>
</evidence>
<feature type="transmembrane region" description="Helical" evidence="7">
    <location>
        <begin position="99"/>
        <end position="124"/>
    </location>
</feature>
<dbReference type="PANTHER" id="PTHR42770:SF15">
    <property type="entry name" value="GLUTAMATE_GAMMA-AMINOBUTYRATE ANTIPORTER-RELATED"/>
    <property type="match status" value="1"/>
</dbReference>
<dbReference type="Pfam" id="PF13520">
    <property type="entry name" value="AA_permease_2"/>
    <property type="match status" value="1"/>
</dbReference>
<keyword evidence="9" id="KW-1185">Reference proteome</keyword>
<accession>K8WK42</accession>
<dbReference type="HOGENOM" id="CLU_020854_4_1_6"/>
<feature type="transmembrane region" description="Helical" evidence="7">
    <location>
        <begin position="217"/>
        <end position="238"/>
    </location>
</feature>
<feature type="transmembrane region" description="Helical" evidence="7">
    <location>
        <begin position="457"/>
        <end position="479"/>
    </location>
</feature>
<comment type="subcellular location">
    <subcellularLocation>
        <location evidence="1">Cell membrane</location>
        <topology evidence="1">Multi-pass membrane protein</topology>
    </subcellularLocation>
</comment>
<dbReference type="PANTHER" id="PTHR42770">
    <property type="entry name" value="AMINO ACID TRANSPORTER-RELATED"/>
    <property type="match status" value="1"/>
</dbReference>
<keyword evidence="2" id="KW-0813">Transport</keyword>
<evidence type="ECO:0000256" key="4">
    <source>
        <dbReference type="ARBA" id="ARBA00022692"/>
    </source>
</evidence>